<evidence type="ECO:0000256" key="8">
    <source>
        <dbReference type="ARBA" id="ARBA00023136"/>
    </source>
</evidence>
<proteinExistence type="inferred from homology"/>
<keyword evidence="8 9" id="KW-0472">Membrane</keyword>
<feature type="transmembrane region" description="Helical" evidence="9">
    <location>
        <begin position="231"/>
        <end position="249"/>
    </location>
</feature>
<evidence type="ECO:0000256" key="7">
    <source>
        <dbReference type="ARBA" id="ARBA00023128"/>
    </source>
</evidence>
<dbReference type="InterPro" id="IPR004686">
    <property type="entry name" value="Mtc"/>
</dbReference>
<feature type="transmembrane region" description="Helical" evidence="9">
    <location>
        <begin position="180"/>
        <end position="197"/>
    </location>
</feature>
<dbReference type="Proteomes" id="UP000193642">
    <property type="component" value="Unassembled WGS sequence"/>
</dbReference>
<dbReference type="GO" id="GO:0006730">
    <property type="term" value="P:one-carbon metabolic process"/>
    <property type="evidence" value="ECO:0007669"/>
    <property type="project" value="EnsemblFungi"/>
</dbReference>
<dbReference type="GO" id="GO:0015194">
    <property type="term" value="F:L-serine transmembrane transporter activity"/>
    <property type="evidence" value="ECO:0007669"/>
    <property type="project" value="EnsemblFungi"/>
</dbReference>
<feature type="transmembrane region" description="Helical" evidence="9">
    <location>
        <begin position="95"/>
        <end position="117"/>
    </location>
</feature>
<reference evidence="10 11" key="1">
    <citation type="submission" date="2016-07" db="EMBL/GenBank/DDBJ databases">
        <title>Pervasive Adenine N6-methylation of Active Genes in Fungi.</title>
        <authorList>
            <consortium name="DOE Joint Genome Institute"/>
            <person name="Mondo S.J."/>
            <person name="Dannebaum R.O."/>
            <person name="Kuo R.C."/>
            <person name="Labutti K."/>
            <person name="Haridas S."/>
            <person name="Kuo A."/>
            <person name="Salamov A."/>
            <person name="Ahrendt S.R."/>
            <person name="Lipzen A."/>
            <person name="Sullivan W."/>
            <person name="Andreopoulos W.B."/>
            <person name="Clum A."/>
            <person name="Lindquist E."/>
            <person name="Daum C."/>
            <person name="Ramamoorthy G.K."/>
            <person name="Gryganskyi A."/>
            <person name="Culley D."/>
            <person name="Magnuson J.K."/>
            <person name="James T.Y."/>
            <person name="O'Malley M.A."/>
            <person name="Stajich J.E."/>
            <person name="Spatafora J.W."/>
            <person name="Visel A."/>
            <person name="Grigoriev I.V."/>
        </authorList>
    </citation>
    <scope>NUCLEOTIDE SEQUENCE [LARGE SCALE GENOMIC DNA]</scope>
    <source>
        <strain evidence="10 11">JEL800</strain>
    </source>
</reference>
<dbReference type="PANTHER" id="PTHR11153">
    <property type="entry name" value="SIDEROFLEXIN"/>
    <property type="match status" value="1"/>
</dbReference>
<evidence type="ECO:0000256" key="2">
    <source>
        <dbReference type="ARBA" id="ARBA00005974"/>
    </source>
</evidence>
<protein>
    <recommendedName>
        <fullName evidence="9">Sidoreflexin</fullName>
    </recommendedName>
</protein>
<dbReference type="OrthoDB" id="6608471at2759"/>
<keyword evidence="11" id="KW-1185">Reference proteome</keyword>
<keyword evidence="7 9" id="KW-0496">Mitochondrion</keyword>
<comment type="subcellular location">
    <subcellularLocation>
        <location evidence="1 9">Mitochondrion membrane</location>
        <topology evidence="1 9">Multi-pass membrane protein</topology>
    </subcellularLocation>
</comment>
<dbReference type="NCBIfam" id="TIGR00798">
    <property type="entry name" value="mtc"/>
    <property type="match status" value="1"/>
</dbReference>
<organism evidence="10 11">
    <name type="scientific">Rhizoclosmatium globosum</name>
    <dbReference type="NCBI Taxonomy" id="329046"/>
    <lineage>
        <taxon>Eukaryota</taxon>
        <taxon>Fungi</taxon>
        <taxon>Fungi incertae sedis</taxon>
        <taxon>Chytridiomycota</taxon>
        <taxon>Chytridiomycota incertae sedis</taxon>
        <taxon>Chytridiomycetes</taxon>
        <taxon>Chytridiales</taxon>
        <taxon>Chytriomycetaceae</taxon>
        <taxon>Rhizoclosmatium</taxon>
    </lineage>
</organism>
<evidence type="ECO:0000256" key="3">
    <source>
        <dbReference type="ARBA" id="ARBA00022448"/>
    </source>
</evidence>
<evidence type="ECO:0000256" key="9">
    <source>
        <dbReference type="RuleBase" id="RU362000"/>
    </source>
</evidence>
<evidence type="ECO:0000313" key="10">
    <source>
        <dbReference type="EMBL" id="ORY44487.1"/>
    </source>
</evidence>
<keyword evidence="5" id="KW-0029">Amino-acid transport</keyword>
<evidence type="ECO:0000313" key="11">
    <source>
        <dbReference type="Proteomes" id="UP000193642"/>
    </source>
</evidence>
<dbReference type="GO" id="GO:0015075">
    <property type="term" value="F:monoatomic ion transmembrane transporter activity"/>
    <property type="evidence" value="ECO:0007669"/>
    <property type="project" value="InterPro"/>
</dbReference>
<keyword evidence="3" id="KW-0813">Transport</keyword>
<keyword evidence="4 9" id="KW-0812">Transmembrane</keyword>
<evidence type="ECO:0000256" key="6">
    <source>
        <dbReference type="ARBA" id="ARBA00022989"/>
    </source>
</evidence>
<dbReference type="PANTHER" id="PTHR11153:SF6">
    <property type="entry name" value="SIDEROFLEXIN-5"/>
    <property type="match status" value="1"/>
</dbReference>
<evidence type="ECO:0000256" key="1">
    <source>
        <dbReference type="ARBA" id="ARBA00004225"/>
    </source>
</evidence>
<dbReference type="Pfam" id="PF03820">
    <property type="entry name" value="SFXNs"/>
    <property type="match status" value="1"/>
</dbReference>
<dbReference type="GO" id="GO:0071454">
    <property type="term" value="P:cellular response to anoxia"/>
    <property type="evidence" value="ECO:0007669"/>
    <property type="project" value="EnsemblFungi"/>
</dbReference>
<accession>A0A1Y2CC70</accession>
<comment type="caution">
    <text evidence="10">The sequence shown here is derived from an EMBL/GenBank/DDBJ whole genome shotgun (WGS) entry which is preliminary data.</text>
</comment>
<dbReference type="EMBL" id="MCGO01000022">
    <property type="protein sequence ID" value="ORY44487.1"/>
    <property type="molecule type" value="Genomic_DNA"/>
</dbReference>
<dbReference type="STRING" id="329046.A0A1Y2CC70"/>
<dbReference type="GO" id="GO:0140300">
    <property type="term" value="P:serine import into mitochondrion"/>
    <property type="evidence" value="ECO:0007669"/>
    <property type="project" value="EnsemblFungi"/>
</dbReference>
<dbReference type="AlphaFoldDB" id="A0A1Y2CC70"/>
<sequence>MTIDLSKPRYDQGTYIGRLRHFSEVTDPRNLLATDSQLQAAKDLVSNYKLGKADPNIPEETLWKAKKLVDSTFHSDTGEKILLPFRMACFVPTNALIVAGMLVPNPSIASIIFWQWINQSVNVAFNFANANKTTEMNMSETVFAYSTAVASSCTIAVGLNQYVQRAKGFSPSTLMMMGRAVPFVAVAAAGTLNVFLMRSKEIQEGISVFNKDGETVGKSQNAAWSGISQVAVSRVATAFPAVFLPSVIMSQLEKTKFLKSNPRLHAPLNLLTICGSLMAALPCAVALYPQIAEVPVEKLEPQFRQLRGNDGERIKTLYFNRGL</sequence>
<keyword evidence="6 9" id="KW-1133">Transmembrane helix</keyword>
<comment type="similarity">
    <text evidence="2 9">Belongs to the sideroflexin family.</text>
</comment>
<dbReference type="GO" id="GO:0005743">
    <property type="term" value="C:mitochondrial inner membrane"/>
    <property type="evidence" value="ECO:0007669"/>
    <property type="project" value="TreeGrafter"/>
</dbReference>
<name>A0A1Y2CC70_9FUNG</name>
<feature type="transmembrane region" description="Helical" evidence="9">
    <location>
        <begin position="270"/>
        <end position="291"/>
    </location>
</feature>
<evidence type="ECO:0000256" key="4">
    <source>
        <dbReference type="ARBA" id="ARBA00022692"/>
    </source>
</evidence>
<gene>
    <name evidence="10" type="ORF">BCR33DRAFT_697710</name>
</gene>
<evidence type="ECO:0000256" key="5">
    <source>
        <dbReference type="ARBA" id="ARBA00022970"/>
    </source>
</evidence>